<feature type="region of interest" description="Disordered" evidence="1">
    <location>
        <begin position="20"/>
        <end position="43"/>
    </location>
</feature>
<dbReference type="Proteomes" id="UP000026915">
    <property type="component" value="Chromosome 1"/>
</dbReference>
<keyword evidence="3" id="KW-1185">Reference proteome</keyword>
<proteinExistence type="predicted"/>
<name>A0A061DV57_THECC</name>
<dbReference type="InParanoid" id="A0A061DV57"/>
<dbReference type="AlphaFoldDB" id="A0A061DV57"/>
<organism evidence="2 3">
    <name type="scientific">Theobroma cacao</name>
    <name type="common">Cacao</name>
    <name type="synonym">Cocoa</name>
    <dbReference type="NCBI Taxonomy" id="3641"/>
    <lineage>
        <taxon>Eukaryota</taxon>
        <taxon>Viridiplantae</taxon>
        <taxon>Streptophyta</taxon>
        <taxon>Embryophyta</taxon>
        <taxon>Tracheophyta</taxon>
        <taxon>Spermatophyta</taxon>
        <taxon>Magnoliopsida</taxon>
        <taxon>eudicotyledons</taxon>
        <taxon>Gunneridae</taxon>
        <taxon>Pentapetalae</taxon>
        <taxon>rosids</taxon>
        <taxon>malvids</taxon>
        <taxon>Malvales</taxon>
        <taxon>Malvaceae</taxon>
        <taxon>Byttnerioideae</taxon>
        <taxon>Theobroma</taxon>
    </lineage>
</organism>
<dbReference type="Gramene" id="EOX96272">
    <property type="protein sequence ID" value="EOX96272"/>
    <property type="gene ID" value="TCM_005550"/>
</dbReference>
<evidence type="ECO:0000256" key="1">
    <source>
        <dbReference type="SAM" id="MobiDB-lite"/>
    </source>
</evidence>
<dbReference type="HOGENOM" id="CLU_2610822_0_0_1"/>
<evidence type="ECO:0000313" key="2">
    <source>
        <dbReference type="EMBL" id="EOX96272.1"/>
    </source>
</evidence>
<sequence length="79" mass="8918">MEENGNCCLMLVGYQVAQRTSNLEQRSPDTDTTQPDKSIKANDIENPKLGLSSMISQNNENSNIYVNYGPLEFYLTAWL</sequence>
<protein>
    <submittedName>
        <fullName evidence="2">Uncharacterized protein</fullName>
    </submittedName>
</protein>
<reference evidence="2 3" key="1">
    <citation type="journal article" date="2013" name="Genome Biol.">
        <title>The genome sequence of the most widely cultivated cacao type and its use to identify candidate genes regulating pod color.</title>
        <authorList>
            <person name="Motamayor J.C."/>
            <person name="Mockaitis K."/>
            <person name="Schmutz J."/>
            <person name="Haiminen N."/>
            <person name="Iii D.L."/>
            <person name="Cornejo O."/>
            <person name="Findley S.D."/>
            <person name="Zheng P."/>
            <person name="Utro F."/>
            <person name="Royaert S."/>
            <person name="Saski C."/>
            <person name="Jenkins J."/>
            <person name="Podicheti R."/>
            <person name="Zhao M."/>
            <person name="Scheffler B.E."/>
            <person name="Stack J.C."/>
            <person name="Feltus F.A."/>
            <person name="Mustiga G.M."/>
            <person name="Amores F."/>
            <person name="Phillips W."/>
            <person name="Marelli J.P."/>
            <person name="May G.D."/>
            <person name="Shapiro H."/>
            <person name="Ma J."/>
            <person name="Bustamante C.D."/>
            <person name="Schnell R.J."/>
            <person name="Main D."/>
            <person name="Gilbert D."/>
            <person name="Parida L."/>
            <person name="Kuhn D.N."/>
        </authorList>
    </citation>
    <scope>NUCLEOTIDE SEQUENCE [LARGE SCALE GENOMIC DNA]</scope>
    <source>
        <strain evidence="3">cv. Matina 1-6</strain>
    </source>
</reference>
<accession>A0A061DV57</accession>
<feature type="compositionally biased region" description="Polar residues" evidence="1">
    <location>
        <begin position="20"/>
        <end position="36"/>
    </location>
</feature>
<gene>
    <name evidence="2" type="ORF">TCM_005550</name>
</gene>
<evidence type="ECO:0000313" key="3">
    <source>
        <dbReference type="Proteomes" id="UP000026915"/>
    </source>
</evidence>
<dbReference type="EMBL" id="CM001879">
    <property type="protein sequence ID" value="EOX96272.1"/>
    <property type="molecule type" value="Genomic_DNA"/>
</dbReference>